<dbReference type="Proteomes" id="UP000263377">
    <property type="component" value="Unassembled WGS sequence"/>
</dbReference>
<protein>
    <recommendedName>
        <fullName evidence="4">Adhesin</fullName>
    </recommendedName>
</protein>
<feature type="compositionally biased region" description="Pro residues" evidence="1">
    <location>
        <begin position="157"/>
        <end position="189"/>
    </location>
</feature>
<dbReference type="EMBL" id="QVIG01000003">
    <property type="protein sequence ID" value="RGD55595.1"/>
    <property type="molecule type" value="Genomic_DNA"/>
</dbReference>
<dbReference type="RefSeq" id="WP_117492931.1">
    <property type="nucleotide sequence ID" value="NZ_QVIG01000003.1"/>
</dbReference>
<evidence type="ECO:0008006" key="4">
    <source>
        <dbReference type="Google" id="ProtNLM"/>
    </source>
</evidence>
<feature type="compositionally biased region" description="Low complexity" evidence="1">
    <location>
        <begin position="67"/>
        <end position="83"/>
    </location>
</feature>
<feature type="compositionally biased region" description="Gly residues" evidence="1">
    <location>
        <begin position="135"/>
        <end position="152"/>
    </location>
</feature>
<sequence>MIAAAVAVGLVLVGTSVMVTQRSGSDPHGPAQADAPPANVPGFDEHGGTAGGVAPDGQSGSAAPQPDGSAAPASGDQAASAPNGTGGGAGGGAGGGGGGAGAAAPPGGGANSAGGGASSGGGGDRAQGGAAAASGGSGGGGPAAGGTGGGGAANPAPNQPAPNQPAPNKPAPNPSPPQQPAPPAAKPPAPVTVIAGPYCSGGGQYKTNGWFDQGSSGWRNNSGGYSGDGCNGTYASMPMSGNANKDDNGNSVVWTFTVDKVTSCTLSVYIPASGDVKQVGGNPSTYTVQSGGGQVGSFTINQTASRGSWVNNGPFTYRGPISVTLHSRGVDWGGSTGAHHAASAVRATCTA</sequence>
<proteinExistence type="predicted"/>
<comment type="caution">
    <text evidence="2">The sequence shown here is derived from an EMBL/GenBank/DDBJ whole genome shotgun (WGS) entry which is preliminary data.</text>
</comment>
<evidence type="ECO:0000313" key="3">
    <source>
        <dbReference type="Proteomes" id="UP000263377"/>
    </source>
</evidence>
<feature type="compositionally biased region" description="Gly residues" evidence="1">
    <location>
        <begin position="84"/>
        <end position="126"/>
    </location>
</feature>
<evidence type="ECO:0000313" key="2">
    <source>
        <dbReference type="EMBL" id="RGD55595.1"/>
    </source>
</evidence>
<keyword evidence="3" id="KW-1185">Reference proteome</keyword>
<dbReference type="AlphaFoldDB" id="A0A372ZK24"/>
<organism evidence="2 3">
    <name type="scientific">Kitasatospora xanthocidica</name>
    <dbReference type="NCBI Taxonomy" id="83382"/>
    <lineage>
        <taxon>Bacteria</taxon>
        <taxon>Bacillati</taxon>
        <taxon>Actinomycetota</taxon>
        <taxon>Actinomycetes</taxon>
        <taxon>Kitasatosporales</taxon>
        <taxon>Streptomycetaceae</taxon>
        <taxon>Kitasatospora</taxon>
    </lineage>
</organism>
<feature type="region of interest" description="Disordered" evidence="1">
    <location>
        <begin position="22"/>
        <end position="189"/>
    </location>
</feature>
<evidence type="ECO:0000256" key="1">
    <source>
        <dbReference type="SAM" id="MobiDB-lite"/>
    </source>
</evidence>
<reference evidence="2 3" key="1">
    <citation type="submission" date="2018-08" db="EMBL/GenBank/DDBJ databases">
        <title>Diversity &amp; Physiological Properties of Lignin-Decomposing Actinobacteria from Soil.</title>
        <authorList>
            <person name="Roh S.G."/>
            <person name="Kim S.B."/>
        </authorList>
    </citation>
    <scope>NUCLEOTIDE SEQUENCE [LARGE SCALE GENOMIC DNA]</scope>
    <source>
        <strain evidence="2 3">MMS17-GH009</strain>
    </source>
</reference>
<name>A0A372ZK24_9ACTN</name>
<gene>
    <name evidence="2" type="ORF">DR950_40335</name>
</gene>
<accession>A0A372ZK24</accession>